<evidence type="ECO:0000313" key="3">
    <source>
        <dbReference type="EMBL" id="VFT91748.1"/>
    </source>
</evidence>
<evidence type="ECO:0000313" key="4">
    <source>
        <dbReference type="Proteomes" id="UP000332933"/>
    </source>
</evidence>
<sequence length="189" mass="21114">MLWYTGSVNGITTDHLLGLVGLENCNVQVQVHHNIDGTKLESLAAYILESVSWVTHSIRTIAVLFVGGMSAWLFLQRGQVAFRKLPGALVSIVALFFILHVPYLVIDPLCDANVIDVERHPMLPSVAKLIMFSTGAVVSLLMGLSVASIDDFFHIERRWSSDHATKMAFRHDEFFVLSDSPAHGRRRRM</sequence>
<reference evidence="3 4" key="1">
    <citation type="submission" date="2019-03" db="EMBL/GenBank/DDBJ databases">
        <authorList>
            <person name="Gaulin E."/>
            <person name="Dumas B."/>
        </authorList>
    </citation>
    <scope>NUCLEOTIDE SEQUENCE [LARGE SCALE GENOMIC DNA]</scope>
    <source>
        <strain evidence="3">CBS 568.67</strain>
    </source>
</reference>
<keyword evidence="1" id="KW-1133">Transmembrane helix</keyword>
<gene>
    <name evidence="3" type="primary">Aste57867_14933</name>
    <name evidence="2" type="ORF">As57867_014877</name>
    <name evidence="3" type="ORF">ASTE57867_14933</name>
</gene>
<reference evidence="2" key="2">
    <citation type="submission" date="2019-06" db="EMBL/GenBank/DDBJ databases">
        <title>Genomics analysis of Aphanomyces spp. identifies a new class of oomycete effector associated with host adaptation.</title>
        <authorList>
            <person name="Gaulin E."/>
        </authorList>
    </citation>
    <scope>NUCLEOTIDE SEQUENCE</scope>
    <source>
        <strain evidence="2">CBS 578.67</strain>
    </source>
</reference>
<dbReference type="AlphaFoldDB" id="A0A485L1Y6"/>
<dbReference type="EMBL" id="VJMH01005594">
    <property type="protein sequence ID" value="KAF0694173.1"/>
    <property type="molecule type" value="Genomic_DNA"/>
</dbReference>
<evidence type="ECO:0000313" key="2">
    <source>
        <dbReference type="EMBL" id="KAF0694173.1"/>
    </source>
</evidence>
<feature type="transmembrane region" description="Helical" evidence="1">
    <location>
        <begin position="126"/>
        <end position="149"/>
    </location>
</feature>
<dbReference type="EMBL" id="CAADRA010005615">
    <property type="protein sequence ID" value="VFT91748.1"/>
    <property type="molecule type" value="Genomic_DNA"/>
</dbReference>
<keyword evidence="4" id="KW-1185">Reference proteome</keyword>
<protein>
    <submittedName>
        <fullName evidence="3">Aste57867_14933 protein</fullName>
    </submittedName>
</protein>
<evidence type="ECO:0000256" key="1">
    <source>
        <dbReference type="SAM" id="Phobius"/>
    </source>
</evidence>
<accession>A0A485L1Y6</accession>
<feature type="transmembrane region" description="Helical" evidence="1">
    <location>
        <begin position="87"/>
        <end position="106"/>
    </location>
</feature>
<name>A0A485L1Y6_9STRA</name>
<organism evidence="3 4">
    <name type="scientific">Aphanomyces stellatus</name>
    <dbReference type="NCBI Taxonomy" id="120398"/>
    <lineage>
        <taxon>Eukaryota</taxon>
        <taxon>Sar</taxon>
        <taxon>Stramenopiles</taxon>
        <taxon>Oomycota</taxon>
        <taxon>Saprolegniomycetes</taxon>
        <taxon>Saprolegniales</taxon>
        <taxon>Verrucalvaceae</taxon>
        <taxon>Aphanomyces</taxon>
    </lineage>
</organism>
<keyword evidence="1" id="KW-0812">Transmembrane</keyword>
<proteinExistence type="predicted"/>
<feature type="transmembrane region" description="Helical" evidence="1">
    <location>
        <begin position="56"/>
        <end position="75"/>
    </location>
</feature>
<dbReference type="Proteomes" id="UP000332933">
    <property type="component" value="Unassembled WGS sequence"/>
</dbReference>
<keyword evidence="1" id="KW-0472">Membrane</keyword>